<evidence type="ECO:0000256" key="1">
    <source>
        <dbReference type="SAM" id="MobiDB-lite"/>
    </source>
</evidence>
<proteinExistence type="predicted"/>
<dbReference type="AlphaFoldDB" id="A0AAV9X9E0"/>
<keyword evidence="2" id="KW-0472">Membrane</keyword>
<dbReference type="EMBL" id="JAVHJO010000007">
    <property type="protein sequence ID" value="KAK6538576.1"/>
    <property type="molecule type" value="Genomic_DNA"/>
</dbReference>
<feature type="region of interest" description="Disordered" evidence="1">
    <location>
        <begin position="100"/>
        <end position="182"/>
    </location>
</feature>
<evidence type="ECO:0000313" key="4">
    <source>
        <dbReference type="Proteomes" id="UP001365542"/>
    </source>
</evidence>
<accession>A0AAV9X9E0</accession>
<feature type="transmembrane region" description="Helical" evidence="2">
    <location>
        <begin position="61"/>
        <end position="85"/>
    </location>
</feature>
<keyword evidence="4" id="KW-1185">Reference proteome</keyword>
<keyword evidence="2" id="KW-0812">Transmembrane</keyword>
<keyword evidence="2" id="KW-1133">Transmembrane helix</keyword>
<evidence type="ECO:0000313" key="3">
    <source>
        <dbReference type="EMBL" id="KAK6538576.1"/>
    </source>
</evidence>
<reference evidence="3 4" key="1">
    <citation type="submission" date="2019-10" db="EMBL/GenBank/DDBJ databases">
        <authorList>
            <person name="Palmer J.M."/>
        </authorList>
    </citation>
    <scope>NUCLEOTIDE SEQUENCE [LARGE SCALE GENOMIC DNA]</scope>
    <source>
        <strain evidence="3 4">TWF694</strain>
    </source>
</reference>
<protein>
    <submittedName>
        <fullName evidence="3">Uncharacterized protein</fullName>
    </submittedName>
</protein>
<gene>
    <name evidence="3" type="ORF">TWF694_010155</name>
</gene>
<evidence type="ECO:0000256" key="2">
    <source>
        <dbReference type="SAM" id="Phobius"/>
    </source>
</evidence>
<organism evidence="3 4">
    <name type="scientific">Orbilia ellipsospora</name>
    <dbReference type="NCBI Taxonomy" id="2528407"/>
    <lineage>
        <taxon>Eukaryota</taxon>
        <taxon>Fungi</taxon>
        <taxon>Dikarya</taxon>
        <taxon>Ascomycota</taxon>
        <taxon>Pezizomycotina</taxon>
        <taxon>Orbiliomycetes</taxon>
        <taxon>Orbiliales</taxon>
        <taxon>Orbiliaceae</taxon>
        <taxon>Orbilia</taxon>
    </lineage>
</organism>
<feature type="compositionally biased region" description="Low complexity" evidence="1">
    <location>
        <begin position="140"/>
        <end position="165"/>
    </location>
</feature>
<sequence>MDSLIIFSLTSSLQALQNSFLLASTIAPSSSRAAISGRNSTEIALDEEYHLKEEIKQRNTVFIITGVMLGTILLLIFSAALICCLRRRISRKRCQSTALVRESDAESSAERQNQAQMGMIAPRSLPTRSDSTQVGESVDDTSGTDGSDSDSSSGTSSGVFSAVTTLPPYDGDEERLPAYSALPRQCVHV</sequence>
<dbReference type="Proteomes" id="UP001365542">
    <property type="component" value="Unassembled WGS sequence"/>
</dbReference>
<name>A0AAV9X9E0_9PEZI</name>
<comment type="caution">
    <text evidence="3">The sequence shown here is derived from an EMBL/GenBank/DDBJ whole genome shotgun (WGS) entry which is preliminary data.</text>
</comment>